<reference evidence="1" key="1">
    <citation type="submission" date="2022-12" db="EMBL/GenBank/DDBJ databases">
        <title>Gycomyces niveus sp.nov.,a novel actinomycete isolated from soil in Shouguan.</title>
        <authorList>
            <person name="Yang X."/>
        </authorList>
    </citation>
    <scope>NUCLEOTIDE SEQUENCE</scope>
    <source>
        <strain evidence="1">NEAU-A15</strain>
    </source>
</reference>
<dbReference type="Pfam" id="PF02575">
    <property type="entry name" value="YbaB_DNA_bd"/>
    <property type="match status" value="1"/>
</dbReference>
<accession>A0A9X3SQV9</accession>
<evidence type="ECO:0000313" key="1">
    <source>
        <dbReference type="EMBL" id="MDA1359294.1"/>
    </source>
</evidence>
<organism evidence="1 2">
    <name type="scientific">Glycomyces luteolus</name>
    <dbReference type="NCBI Taxonomy" id="2670330"/>
    <lineage>
        <taxon>Bacteria</taxon>
        <taxon>Bacillati</taxon>
        <taxon>Actinomycetota</taxon>
        <taxon>Actinomycetes</taxon>
        <taxon>Glycomycetales</taxon>
        <taxon>Glycomycetaceae</taxon>
        <taxon>Glycomyces</taxon>
    </lineage>
</organism>
<dbReference type="GO" id="GO:0003677">
    <property type="term" value="F:DNA binding"/>
    <property type="evidence" value="ECO:0007669"/>
    <property type="project" value="InterPro"/>
</dbReference>
<evidence type="ECO:0000313" key="2">
    <source>
        <dbReference type="Proteomes" id="UP001146067"/>
    </source>
</evidence>
<dbReference type="Proteomes" id="UP001146067">
    <property type="component" value="Unassembled WGS sequence"/>
</dbReference>
<name>A0A9X3SQV9_9ACTN</name>
<gene>
    <name evidence="1" type="ORF">O1R50_06660</name>
</gene>
<dbReference type="Gene3D" id="3.30.1310.10">
    <property type="entry name" value="Nucleoid-associated protein YbaB-like domain"/>
    <property type="match status" value="1"/>
</dbReference>
<dbReference type="SUPFAM" id="SSF82607">
    <property type="entry name" value="YbaB-like"/>
    <property type="match status" value="1"/>
</dbReference>
<dbReference type="InterPro" id="IPR036894">
    <property type="entry name" value="YbaB-like_sf"/>
</dbReference>
<protein>
    <submittedName>
        <fullName evidence="1">YbaB/EbfC family nucleoid-associated protein</fullName>
    </submittedName>
</protein>
<dbReference type="EMBL" id="JAPZVP010000004">
    <property type="protein sequence ID" value="MDA1359294.1"/>
    <property type="molecule type" value="Genomic_DNA"/>
</dbReference>
<dbReference type="RefSeq" id="WP_270109120.1">
    <property type="nucleotide sequence ID" value="NZ_JAPZVP010000004.1"/>
</dbReference>
<proteinExistence type="predicted"/>
<keyword evidence="2" id="KW-1185">Reference proteome</keyword>
<sequence>MDRRVLSGDDAVARLHERQAAFQKTVAATQEMATRMRTLTATASDANGLATVTVDSSGVLLKAEFTARIQRTAPDAVSRALMEALANAKQRVAAQTEEVIADTVGADSETGRAVAQELNTRLGGRP</sequence>
<comment type="caution">
    <text evidence="1">The sequence shown here is derived from an EMBL/GenBank/DDBJ whole genome shotgun (WGS) entry which is preliminary data.</text>
</comment>
<dbReference type="AlphaFoldDB" id="A0A9X3SQV9"/>
<dbReference type="InterPro" id="IPR004401">
    <property type="entry name" value="YbaB/EbfC"/>
</dbReference>